<dbReference type="Pfam" id="PF04389">
    <property type="entry name" value="Peptidase_M28"/>
    <property type="match status" value="1"/>
</dbReference>
<evidence type="ECO:0000259" key="3">
    <source>
        <dbReference type="Pfam" id="PF04389"/>
    </source>
</evidence>
<sequence>MRLRGAFTVGVAGAMVLAGCSSTSEPDSPPVDASALAASVTERGVVGHLEQLQTIAENNNGNRAAGTSGYDASVDYVAQVLEDKGFDVETPEFEFHNFDVRTEALRSGDRDFEVRALAYSPSTGPDGITARLVPAPKDESPGCEVTDYDGLDVTGAIVLVNRGVCPFAAKQQLASERGAAGVIVVNNEDGPMNGGTLGDPDVGKVPTGGVSKADGAALEQAGGDVTLTLDTTTESSTARNVIAQTKTGSTEDVVMVGAHLDSVPDGPGINDNGTGVAATLETAVQLGGSPDVDNAVRFAFWGAEELGLLGSEAYVNSLSEDQRNDIALYLNFDMLGSENAGYLAYDGDNSDNVGEGPGPEGSAGIERTFTEFLQNNGVAADGTDFDGRSDYGPFIEHGIPSGGVFSGADETKTPEQSQKWGGTPDVVYDENYHSATDTLENVNRAALAKNAAAVAYAVGVYAESLAGPNGVPTGADREKARAAE</sequence>
<dbReference type="RefSeq" id="WP_196775193.1">
    <property type="nucleotide sequence ID" value="NZ_CP009111.1"/>
</dbReference>
<dbReference type="GO" id="GO:0008235">
    <property type="term" value="F:metalloexopeptidase activity"/>
    <property type="evidence" value="ECO:0007669"/>
    <property type="project" value="InterPro"/>
</dbReference>
<organism evidence="4 5">
    <name type="scientific">Rhodococcus opacus</name>
    <name type="common">Nocardia opaca</name>
    <dbReference type="NCBI Taxonomy" id="37919"/>
    <lineage>
        <taxon>Bacteria</taxon>
        <taxon>Bacillati</taxon>
        <taxon>Actinomycetota</taxon>
        <taxon>Actinomycetes</taxon>
        <taxon>Mycobacteriales</taxon>
        <taxon>Nocardiaceae</taxon>
        <taxon>Rhodococcus</taxon>
    </lineage>
</organism>
<dbReference type="PATRIC" id="fig|37919.13.peg.5987"/>
<dbReference type="InterPro" id="IPR003137">
    <property type="entry name" value="PA_domain"/>
</dbReference>
<dbReference type="CDD" id="cd04816">
    <property type="entry name" value="PA_SaNapH_like"/>
    <property type="match status" value="1"/>
</dbReference>
<keyword evidence="4" id="KW-0645">Protease</keyword>
<feature type="region of interest" description="Disordered" evidence="1">
    <location>
        <begin position="465"/>
        <end position="484"/>
    </location>
</feature>
<dbReference type="InterPro" id="IPR007484">
    <property type="entry name" value="Peptidase_M28"/>
</dbReference>
<dbReference type="PANTHER" id="PTHR12147">
    <property type="entry name" value="METALLOPEPTIDASE M28 FAMILY MEMBER"/>
    <property type="match status" value="1"/>
</dbReference>
<gene>
    <name evidence="4" type="ORF">R1CP_28620</name>
</gene>
<dbReference type="SUPFAM" id="SSF52025">
    <property type="entry name" value="PA domain"/>
    <property type="match status" value="1"/>
</dbReference>
<reference evidence="4 5" key="1">
    <citation type="submission" date="2014-07" db="EMBL/GenBank/DDBJ databases">
        <authorList>
            <person name="Zhang J.E."/>
            <person name="Yang H."/>
            <person name="Guo J."/>
            <person name="Deng Z."/>
            <person name="Luo H."/>
            <person name="Luo M."/>
            <person name="Zhao B."/>
        </authorList>
    </citation>
    <scope>NUCLEOTIDE SEQUENCE [LARGE SCALE GENOMIC DNA]</scope>
    <source>
        <strain evidence="4 5">1CP</strain>
    </source>
</reference>
<dbReference type="InterPro" id="IPR046450">
    <property type="entry name" value="PA_dom_sf"/>
</dbReference>
<dbReference type="Proteomes" id="UP000186108">
    <property type="component" value="Chromosome"/>
</dbReference>
<feature type="domain" description="PA" evidence="2">
    <location>
        <begin position="128"/>
        <end position="218"/>
    </location>
</feature>
<dbReference type="Pfam" id="PF02225">
    <property type="entry name" value="PA"/>
    <property type="match status" value="1"/>
</dbReference>
<protein>
    <submittedName>
        <fullName evidence="4">Aminopeptidase</fullName>
    </submittedName>
</protein>
<dbReference type="InterPro" id="IPR045175">
    <property type="entry name" value="M28_fam"/>
</dbReference>
<dbReference type="GO" id="GO:0006508">
    <property type="term" value="P:proteolysis"/>
    <property type="evidence" value="ECO:0007669"/>
    <property type="project" value="InterPro"/>
</dbReference>
<dbReference type="Gene3D" id="3.50.30.30">
    <property type="match status" value="1"/>
</dbReference>
<evidence type="ECO:0000259" key="2">
    <source>
        <dbReference type="Pfam" id="PF02225"/>
    </source>
</evidence>
<proteinExistence type="predicted"/>
<dbReference type="EMBL" id="CP009111">
    <property type="protein sequence ID" value="ANS30359.1"/>
    <property type="molecule type" value="Genomic_DNA"/>
</dbReference>
<keyword evidence="4" id="KW-0031">Aminopeptidase</keyword>
<evidence type="ECO:0000313" key="5">
    <source>
        <dbReference type="Proteomes" id="UP000186108"/>
    </source>
</evidence>
<evidence type="ECO:0000256" key="1">
    <source>
        <dbReference type="SAM" id="MobiDB-lite"/>
    </source>
</evidence>
<dbReference type="GO" id="GO:0004177">
    <property type="term" value="F:aminopeptidase activity"/>
    <property type="evidence" value="ECO:0007669"/>
    <property type="project" value="UniProtKB-KW"/>
</dbReference>
<keyword evidence="4" id="KW-0378">Hydrolase</keyword>
<dbReference type="Gene3D" id="3.40.630.10">
    <property type="entry name" value="Zn peptidases"/>
    <property type="match status" value="1"/>
</dbReference>
<feature type="compositionally biased region" description="Basic and acidic residues" evidence="1">
    <location>
        <begin position="475"/>
        <end position="484"/>
    </location>
</feature>
<dbReference type="AlphaFoldDB" id="A0A1B1KCP8"/>
<dbReference type="PROSITE" id="PS51257">
    <property type="entry name" value="PROKAR_LIPOPROTEIN"/>
    <property type="match status" value="1"/>
</dbReference>
<accession>A0A1B1KCP8</accession>
<dbReference type="PANTHER" id="PTHR12147:SF26">
    <property type="entry name" value="PEPTIDASE M28 DOMAIN-CONTAINING PROTEIN"/>
    <property type="match status" value="1"/>
</dbReference>
<dbReference type="SUPFAM" id="SSF53187">
    <property type="entry name" value="Zn-dependent exopeptidases"/>
    <property type="match status" value="1"/>
</dbReference>
<name>A0A1B1KCP8_RHOOP</name>
<evidence type="ECO:0000313" key="4">
    <source>
        <dbReference type="EMBL" id="ANS30359.1"/>
    </source>
</evidence>
<feature type="domain" description="Peptidase M28" evidence="3">
    <location>
        <begin position="240"/>
        <end position="457"/>
    </location>
</feature>